<evidence type="ECO:0000256" key="1">
    <source>
        <dbReference type="SAM" id="Coils"/>
    </source>
</evidence>
<feature type="transmembrane region" description="Helical" evidence="2">
    <location>
        <begin position="462"/>
        <end position="482"/>
    </location>
</feature>
<keyword evidence="1" id="KW-0175">Coiled coil</keyword>
<organism evidence="3 4">
    <name type="scientific">Lentzea pudingi</name>
    <dbReference type="NCBI Taxonomy" id="1789439"/>
    <lineage>
        <taxon>Bacteria</taxon>
        <taxon>Bacillati</taxon>
        <taxon>Actinomycetota</taxon>
        <taxon>Actinomycetes</taxon>
        <taxon>Pseudonocardiales</taxon>
        <taxon>Pseudonocardiaceae</taxon>
        <taxon>Lentzea</taxon>
    </lineage>
</organism>
<keyword evidence="2" id="KW-1133">Transmembrane helix</keyword>
<feature type="transmembrane region" description="Helical" evidence="2">
    <location>
        <begin position="488"/>
        <end position="510"/>
    </location>
</feature>
<evidence type="ECO:0000313" key="3">
    <source>
        <dbReference type="EMBL" id="GGM89147.1"/>
    </source>
</evidence>
<evidence type="ECO:0000256" key="2">
    <source>
        <dbReference type="SAM" id="Phobius"/>
    </source>
</evidence>
<gene>
    <name evidence="3" type="ORF">GCM10011609_27470</name>
</gene>
<reference evidence="4" key="1">
    <citation type="journal article" date="2019" name="Int. J. Syst. Evol. Microbiol.">
        <title>The Global Catalogue of Microorganisms (GCM) 10K type strain sequencing project: providing services to taxonomists for standard genome sequencing and annotation.</title>
        <authorList>
            <consortium name="The Broad Institute Genomics Platform"/>
            <consortium name="The Broad Institute Genome Sequencing Center for Infectious Disease"/>
            <person name="Wu L."/>
            <person name="Ma J."/>
        </authorList>
    </citation>
    <scope>NUCLEOTIDE SEQUENCE [LARGE SCALE GENOMIC DNA]</scope>
    <source>
        <strain evidence="4">CGMCC 4.7319</strain>
    </source>
</reference>
<dbReference type="EMBL" id="BMNC01000003">
    <property type="protein sequence ID" value="GGM89147.1"/>
    <property type="molecule type" value="Genomic_DNA"/>
</dbReference>
<evidence type="ECO:0000313" key="4">
    <source>
        <dbReference type="Proteomes" id="UP000597656"/>
    </source>
</evidence>
<accession>A0ABQ2HR39</accession>
<name>A0ABQ2HR39_9PSEU</name>
<protein>
    <submittedName>
        <fullName evidence="3">Uncharacterized protein</fullName>
    </submittedName>
</protein>
<dbReference type="Proteomes" id="UP000597656">
    <property type="component" value="Unassembled WGS sequence"/>
</dbReference>
<keyword evidence="2" id="KW-0812">Transmembrane</keyword>
<sequence>MNMTNVSTTDISGLVNAVRQVSRNQETLGNQQVVLHNDMSAMQRNQDSTQRELLDLKSQFVEYVRRDELRQNLQLAQVQILEVRGELNDKFGKFAEVRELATGTLQALDAGIVSHGAIRDLSEELMLRTPGYWLAPALIAVASWIRDEPELAAKAIGEALRRDNDKASLFFALVLRRQQRDRATAAWVRQYAARQDPAKLSREFVVVLDAVSTGAFGREAKPMLLEQMSEWYGRLGQDQDTVDRQVERWAKMIDTMRRPADARYELLPVLSPTWPQLKDLLEGATVHGAAEEMLRTTFEGPVPQSRDLHERVDGILDNLVRDFDAEEAPFRKREAELQAIVDAQGDHDLARKKMTAEDPLHEQTVDFLTLLSNAALHGDRAGASAGTQRFTLALARDWLVQGAGRLEAANIAAMPSRVELRAEGWTGWVDGDTDEQRLVGSLSEHIDRETAKAVSEVRMSGAAQAAAVCGGLALLVALLSAVGGASGFALFLLFVAAALGVWAAFDVRALPARRAEIRRKGDQRRVAAVVRLRGAIAELVDLRGEWQQEIAKADSLRTFAEGLTATAFVAIAPDQPRGA</sequence>
<keyword evidence="4" id="KW-1185">Reference proteome</keyword>
<proteinExistence type="predicted"/>
<comment type="caution">
    <text evidence="3">The sequence shown here is derived from an EMBL/GenBank/DDBJ whole genome shotgun (WGS) entry which is preliminary data.</text>
</comment>
<keyword evidence="2" id="KW-0472">Membrane</keyword>
<feature type="coiled-coil region" evidence="1">
    <location>
        <begin position="39"/>
        <end position="86"/>
    </location>
</feature>